<evidence type="ECO:0000256" key="2">
    <source>
        <dbReference type="ARBA" id="ARBA00009605"/>
    </source>
</evidence>
<evidence type="ECO:0000313" key="17">
    <source>
        <dbReference type="EMBL" id="KAK2861904.1"/>
    </source>
</evidence>
<dbReference type="InterPro" id="IPR000719">
    <property type="entry name" value="Prot_kinase_dom"/>
</dbReference>
<dbReference type="InterPro" id="IPR000333">
    <property type="entry name" value="TGFB_receptor"/>
</dbReference>
<feature type="compositionally biased region" description="Low complexity" evidence="14">
    <location>
        <begin position="600"/>
        <end position="611"/>
    </location>
</feature>
<evidence type="ECO:0000256" key="1">
    <source>
        <dbReference type="ARBA" id="ARBA00004479"/>
    </source>
</evidence>
<dbReference type="GO" id="GO:0005524">
    <property type="term" value="F:ATP binding"/>
    <property type="evidence" value="ECO:0007669"/>
    <property type="project" value="UniProtKB-KW"/>
</dbReference>
<feature type="compositionally biased region" description="Basic residues" evidence="14">
    <location>
        <begin position="576"/>
        <end position="599"/>
    </location>
</feature>
<dbReference type="GO" id="GO:0005024">
    <property type="term" value="F:transforming growth factor beta receptor activity"/>
    <property type="evidence" value="ECO:0007669"/>
    <property type="project" value="TreeGrafter"/>
</dbReference>
<accession>A0AA88T745</accession>
<keyword evidence="18" id="KW-1185">Reference proteome</keyword>
<dbReference type="AlphaFoldDB" id="A0AA88T745"/>
<keyword evidence="9" id="KW-0418">Kinase</keyword>
<dbReference type="PROSITE" id="PS50011">
    <property type="entry name" value="PROTEIN_KINASE_DOM"/>
    <property type="match status" value="1"/>
</dbReference>
<evidence type="ECO:0000256" key="9">
    <source>
        <dbReference type="ARBA" id="ARBA00022777"/>
    </source>
</evidence>
<evidence type="ECO:0000256" key="6">
    <source>
        <dbReference type="ARBA" id="ARBA00022692"/>
    </source>
</evidence>
<evidence type="ECO:0000256" key="11">
    <source>
        <dbReference type="ARBA" id="ARBA00022989"/>
    </source>
</evidence>
<feature type="region of interest" description="Disordered" evidence="14">
    <location>
        <begin position="447"/>
        <end position="499"/>
    </location>
</feature>
<feature type="transmembrane region" description="Helical" evidence="15">
    <location>
        <begin position="557"/>
        <end position="578"/>
    </location>
</feature>
<keyword evidence="6 15" id="KW-0812">Transmembrane</keyword>
<dbReference type="InterPro" id="IPR011009">
    <property type="entry name" value="Kinase-like_dom_sf"/>
</dbReference>
<organism evidence="17 18">
    <name type="scientific">Channa striata</name>
    <name type="common">Snakehead murrel</name>
    <name type="synonym">Ophicephalus striatus</name>
    <dbReference type="NCBI Taxonomy" id="64152"/>
    <lineage>
        <taxon>Eukaryota</taxon>
        <taxon>Metazoa</taxon>
        <taxon>Chordata</taxon>
        <taxon>Craniata</taxon>
        <taxon>Vertebrata</taxon>
        <taxon>Euteleostomi</taxon>
        <taxon>Actinopterygii</taxon>
        <taxon>Neopterygii</taxon>
        <taxon>Teleostei</taxon>
        <taxon>Neoteleostei</taxon>
        <taxon>Acanthomorphata</taxon>
        <taxon>Anabantaria</taxon>
        <taxon>Anabantiformes</taxon>
        <taxon>Channoidei</taxon>
        <taxon>Channidae</taxon>
        <taxon>Channa</taxon>
    </lineage>
</organism>
<keyword evidence="4" id="KW-0723">Serine/threonine-protein kinase</keyword>
<evidence type="ECO:0000256" key="15">
    <source>
        <dbReference type="SAM" id="Phobius"/>
    </source>
</evidence>
<evidence type="ECO:0000256" key="8">
    <source>
        <dbReference type="ARBA" id="ARBA00022741"/>
    </source>
</evidence>
<keyword evidence="13" id="KW-0675">Receptor</keyword>
<keyword evidence="11 15" id="KW-1133">Transmembrane helix</keyword>
<dbReference type="EC" id="2.7.11.30" evidence="3"/>
<evidence type="ECO:0000259" key="16">
    <source>
        <dbReference type="PROSITE" id="PS50011"/>
    </source>
</evidence>
<dbReference type="Gene3D" id="1.10.510.10">
    <property type="entry name" value="Transferase(Phosphotransferase) domain 1"/>
    <property type="match status" value="1"/>
</dbReference>
<keyword evidence="10" id="KW-0067">ATP-binding</keyword>
<feature type="domain" description="Protein kinase" evidence="16">
    <location>
        <begin position="121"/>
        <end position="425"/>
    </location>
</feature>
<dbReference type="EMBL" id="JAUPFM010000001">
    <property type="protein sequence ID" value="KAK2861904.1"/>
    <property type="molecule type" value="Genomic_DNA"/>
</dbReference>
<dbReference type="Proteomes" id="UP001187415">
    <property type="component" value="Unassembled WGS sequence"/>
</dbReference>
<reference evidence="17" key="1">
    <citation type="submission" date="2023-07" db="EMBL/GenBank/DDBJ databases">
        <title>Chromosome-level Genome Assembly of Striped Snakehead (Channa striata).</title>
        <authorList>
            <person name="Liu H."/>
        </authorList>
    </citation>
    <scope>NUCLEOTIDE SEQUENCE</scope>
    <source>
        <strain evidence="17">Gz</strain>
        <tissue evidence="17">Muscle</tissue>
    </source>
</reference>
<dbReference type="PANTHER" id="PTHR23255">
    <property type="entry name" value="TRANSFORMING GROWTH FACTOR-BETA RECEPTOR TYPE I AND II"/>
    <property type="match status" value="1"/>
</dbReference>
<keyword evidence="12 15" id="KW-0472">Membrane</keyword>
<evidence type="ECO:0000313" key="18">
    <source>
        <dbReference type="Proteomes" id="UP001187415"/>
    </source>
</evidence>
<gene>
    <name evidence="17" type="ORF">Q5P01_001437</name>
</gene>
<evidence type="ECO:0000256" key="7">
    <source>
        <dbReference type="ARBA" id="ARBA00022729"/>
    </source>
</evidence>
<proteinExistence type="inferred from homology"/>
<evidence type="ECO:0000256" key="4">
    <source>
        <dbReference type="ARBA" id="ARBA00022527"/>
    </source>
</evidence>
<evidence type="ECO:0000256" key="5">
    <source>
        <dbReference type="ARBA" id="ARBA00022679"/>
    </source>
</evidence>
<dbReference type="GO" id="GO:0030509">
    <property type="term" value="P:BMP signaling pathway"/>
    <property type="evidence" value="ECO:0007669"/>
    <property type="project" value="TreeGrafter"/>
</dbReference>
<sequence>MPTCDIVEKSCPDSICKAETRFNGRFIKCVCNTDLCNGNMSWTPESKQLQLTNSNSKDEVLKAAVIILPGVFVFLMFWFLTAKSKRFFMEPKDNQLSCPDDVQRLCSCQTTGASEMEIDDIKLQQILHHGNFATVWQGEYQGSIVAVKVFPGERKHIFTAEKEVYELPLMKHPGIVNFLGTGRESDCSNWLIVLQYVEYGSLHSYLCKHTTNWMLSLKLCQSLSEGLSYLHTDLHKYDVHKPSVAHRDLSSSNVLVRADGSCVLCDFGCSTILRLCSRQWLSQMTDMEDHAQMGTLCYRSPEILEGSVNLKSSSCLMQGDIYSLGLLLWEIWMRCSDLFEGGIAPPHLLPYESELGAGAVLDDLIQFVLQMQKRPSIPEHWQWLPQGSALQELLTDCWDCDPDARLTAQCLDAEDELRLCSLKFLVNLITPEDHKVPGLGLFRPNTTMWPNQGPPPPMGPPNPAYPPGSSPAYPGVPPPGAYPQPPNPALPPGHYPADMNPAMVPHPPYGAPGPQPYPMVPGGFPGAPPAGVYPGPYPHAPSAGHHKGHHKDKHHGALPGALAGGMAGVGMGLVGHKAHKKMKKKMKKAHKHGHHKHGKSSSSSSSSSDSD</sequence>
<comment type="caution">
    <text evidence="17">The sequence shown here is derived from an EMBL/GenBank/DDBJ whole genome shotgun (WGS) entry which is preliminary data.</text>
</comment>
<name>A0AA88T745_CHASR</name>
<keyword evidence="8" id="KW-0547">Nucleotide-binding</keyword>
<feature type="region of interest" description="Disordered" evidence="14">
    <location>
        <begin position="576"/>
        <end position="611"/>
    </location>
</feature>
<dbReference type="Gene3D" id="3.30.200.20">
    <property type="entry name" value="Phosphorylase Kinase, domain 1"/>
    <property type="match status" value="1"/>
</dbReference>
<dbReference type="GO" id="GO:0005886">
    <property type="term" value="C:plasma membrane"/>
    <property type="evidence" value="ECO:0007669"/>
    <property type="project" value="TreeGrafter"/>
</dbReference>
<protein>
    <recommendedName>
        <fullName evidence="3">receptor protein serine/threonine kinase</fullName>
        <ecNumber evidence="3">2.7.11.30</ecNumber>
    </recommendedName>
</protein>
<dbReference type="SUPFAM" id="SSF56112">
    <property type="entry name" value="Protein kinase-like (PK-like)"/>
    <property type="match status" value="1"/>
</dbReference>
<evidence type="ECO:0000256" key="14">
    <source>
        <dbReference type="SAM" id="MobiDB-lite"/>
    </source>
</evidence>
<dbReference type="GO" id="GO:0043235">
    <property type="term" value="C:receptor complex"/>
    <property type="evidence" value="ECO:0007669"/>
    <property type="project" value="TreeGrafter"/>
</dbReference>
<evidence type="ECO:0000256" key="13">
    <source>
        <dbReference type="ARBA" id="ARBA00023170"/>
    </source>
</evidence>
<feature type="transmembrane region" description="Helical" evidence="15">
    <location>
        <begin position="60"/>
        <end position="80"/>
    </location>
</feature>
<evidence type="ECO:0000256" key="12">
    <source>
        <dbReference type="ARBA" id="ARBA00023136"/>
    </source>
</evidence>
<comment type="similarity">
    <text evidence="2">Belongs to the protein kinase superfamily. TKL Ser/Thr protein kinase family. TGFB receptor subfamily.</text>
</comment>
<dbReference type="PANTHER" id="PTHR23255:SF49">
    <property type="entry name" value="ANTI-MUELLERIAN HORMONE TYPE-2 RECEPTOR"/>
    <property type="match status" value="1"/>
</dbReference>
<comment type="subcellular location">
    <subcellularLocation>
        <location evidence="1">Membrane</location>
        <topology evidence="1">Single-pass type I membrane protein</topology>
    </subcellularLocation>
</comment>
<keyword evidence="5" id="KW-0808">Transferase</keyword>
<feature type="compositionally biased region" description="Pro residues" evidence="14">
    <location>
        <begin position="452"/>
        <end position="494"/>
    </location>
</feature>
<evidence type="ECO:0000256" key="10">
    <source>
        <dbReference type="ARBA" id="ARBA00022840"/>
    </source>
</evidence>
<keyword evidence="7" id="KW-0732">Signal</keyword>
<dbReference type="Pfam" id="PF07714">
    <property type="entry name" value="PK_Tyr_Ser-Thr"/>
    <property type="match status" value="1"/>
</dbReference>
<evidence type="ECO:0000256" key="3">
    <source>
        <dbReference type="ARBA" id="ARBA00012401"/>
    </source>
</evidence>
<dbReference type="InterPro" id="IPR001245">
    <property type="entry name" value="Ser-Thr/Tyr_kinase_cat_dom"/>
</dbReference>